<proteinExistence type="predicted"/>
<organism evidence="2 3">
    <name type="scientific">Sphaerisporangium album</name>
    <dbReference type="NCBI Taxonomy" id="509200"/>
    <lineage>
        <taxon>Bacteria</taxon>
        <taxon>Bacillati</taxon>
        <taxon>Actinomycetota</taxon>
        <taxon>Actinomycetes</taxon>
        <taxon>Streptosporangiales</taxon>
        <taxon>Streptosporangiaceae</taxon>
        <taxon>Sphaerisporangium</taxon>
    </lineage>
</organism>
<dbReference type="RefSeq" id="WP_114033592.1">
    <property type="nucleotide sequence ID" value="NZ_QOIL01000032.1"/>
</dbReference>
<dbReference type="AlphaFoldDB" id="A0A367EPY1"/>
<evidence type="ECO:0000313" key="2">
    <source>
        <dbReference type="EMBL" id="RCG20166.1"/>
    </source>
</evidence>
<protein>
    <submittedName>
        <fullName evidence="2">DUF433 domain-containing protein</fullName>
    </submittedName>
</protein>
<reference evidence="2 3" key="1">
    <citation type="submission" date="2018-06" db="EMBL/GenBank/DDBJ databases">
        <title>Sphaerisporangium craniellae sp. nov., isolated from a marine sponge in the South China Sea.</title>
        <authorList>
            <person name="Li L."/>
        </authorList>
    </citation>
    <scope>NUCLEOTIDE SEQUENCE [LARGE SCALE GENOMIC DNA]</scope>
    <source>
        <strain evidence="2 3">CCTCC AA 208026</strain>
    </source>
</reference>
<keyword evidence="3" id="KW-1185">Reference proteome</keyword>
<accession>A0A367EPY1</accession>
<evidence type="ECO:0000259" key="1">
    <source>
        <dbReference type="Pfam" id="PF21321"/>
    </source>
</evidence>
<gene>
    <name evidence="2" type="ORF">DQ384_37280</name>
</gene>
<name>A0A367EPY1_9ACTN</name>
<dbReference type="Proteomes" id="UP000253094">
    <property type="component" value="Unassembled WGS sequence"/>
</dbReference>
<dbReference type="InterPro" id="IPR048708">
    <property type="entry name" value="VapB45-like_HTH"/>
</dbReference>
<comment type="caution">
    <text evidence="2">The sequence shown here is derived from an EMBL/GenBank/DDBJ whole genome shotgun (WGS) entry which is preliminary data.</text>
</comment>
<feature type="domain" description="Putative antitoxin VapB45-like DNA-binding HTH" evidence="1">
    <location>
        <begin position="14"/>
        <end position="96"/>
    </location>
</feature>
<sequence>MATAQSDDARFTVPLYTTAEAARYLDVRDTTLRRWVKGYHQEYRDRPPVRGEPLITDLPPEKRGGPSIPFIGLAEGMFLSALRKARMPLQQIRPALELVRDKIGVEHALASRKLYLAGAQLLWEVSARGEIDDEARHGARDLIVLKDGQYVFRQVIEQYLQQITYDEDYARSVLLPGYEVARIAADLRTNFGKPYFTATGTPLYVVQNMLRARETIEDVAGDFGLPVDQVTEVAQRDGLLAA</sequence>
<evidence type="ECO:0000313" key="3">
    <source>
        <dbReference type="Proteomes" id="UP000253094"/>
    </source>
</evidence>
<dbReference type="Pfam" id="PF21321">
    <property type="entry name" value="HTH_66"/>
    <property type="match status" value="1"/>
</dbReference>
<dbReference type="OrthoDB" id="5140481at2"/>
<dbReference type="EMBL" id="QOIL01000032">
    <property type="protein sequence ID" value="RCG20166.1"/>
    <property type="molecule type" value="Genomic_DNA"/>
</dbReference>